<dbReference type="CDD" id="cd22247">
    <property type="entry name" value="MCM8_WHD"/>
    <property type="match status" value="1"/>
</dbReference>
<evidence type="ECO:0000313" key="3">
    <source>
        <dbReference type="EMBL" id="CAF4373891.1"/>
    </source>
</evidence>
<reference evidence="2" key="1">
    <citation type="submission" date="2021-02" db="EMBL/GenBank/DDBJ databases">
        <authorList>
            <person name="Nowell W R."/>
        </authorList>
    </citation>
    <scope>NUCLEOTIDE SEQUENCE</scope>
</reference>
<dbReference type="EMBL" id="CAJNOK010044886">
    <property type="protein sequence ID" value="CAF1576564.1"/>
    <property type="molecule type" value="Genomic_DNA"/>
</dbReference>
<dbReference type="Proteomes" id="UP000677228">
    <property type="component" value="Unassembled WGS sequence"/>
</dbReference>
<protein>
    <recommendedName>
        <fullName evidence="1">MCM8/REC winged helix domain-containing protein</fullName>
    </recommendedName>
</protein>
<dbReference type="InterPro" id="IPR056875">
    <property type="entry name" value="MCM8/REC_WHD"/>
</dbReference>
<dbReference type="Pfam" id="PF25051">
    <property type="entry name" value="WHD_MCM8"/>
    <property type="match status" value="1"/>
</dbReference>
<dbReference type="AlphaFoldDB" id="A0A8S2FX22"/>
<proteinExistence type="predicted"/>
<feature type="domain" description="MCM8/REC winged helix" evidence="1">
    <location>
        <begin position="1"/>
        <end position="69"/>
    </location>
</feature>
<evidence type="ECO:0000313" key="2">
    <source>
        <dbReference type="EMBL" id="CAF1576564.1"/>
    </source>
</evidence>
<evidence type="ECO:0000313" key="4">
    <source>
        <dbReference type="Proteomes" id="UP000677228"/>
    </source>
</evidence>
<accession>A0A8S2FX22</accession>
<gene>
    <name evidence="2" type="ORF">OVA965_LOCUS40699</name>
    <name evidence="3" type="ORF">TMI583_LOCUS42189</name>
</gene>
<organism evidence="2 4">
    <name type="scientific">Didymodactylos carnosus</name>
    <dbReference type="NCBI Taxonomy" id="1234261"/>
    <lineage>
        <taxon>Eukaryota</taxon>
        <taxon>Metazoa</taxon>
        <taxon>Spiralia</taxon>
        <taxon>Gnathifera</taxon>
        <taxon>Rotifera</taxon>
        <taxon>Eurotatoria</taxon>
        <taxon>Bdelloidea</taxon>
        <taxon>Philodinida</taxon>
        <taxon>Philodinidae</taxon>
        <taxon>Didymodactylos</taxon>
    </lineage>
</organism>
<comment type="caution">
    <text evidence="2">The sequence shown here is derived from an EMBL/GenBank/DDBJ whole genome shotgun (WGS) entry which is preliminary data.</text>
</comment>
<sequence>MSKASQVKKFAYAVQRVAEMRKDPMFTVAQLKQIASDAKINIEKFDDIITKLNDNGYLLKKGLGTYKFQIID</sequence>
<evidence type="ECO:0000259" key="1">
    <source>
        <dbReference type="Pfam" id="PF25051"/>
    </source>
</evidence>
<dbReference type="Proteomes" id="UP000682733">
    <property type="component" value="Unassembled WGS sequence"/>
</dbReference>
<dbReference type="EMBL" id="CAJOBA010067852">
    <property type="protein sequence ID" value="CAF4373891.1"/>
    <property type="molecule type" value="Genomic_DNA"/>
</dbReference>
<name>A0A8S2FX22_9BILA</name>